<evidence type="ECO:0000313" key="3">
    <source>
        <dbReference type="Proteomes" id="UP000522864"/>
    </source>
</evidence>
<proteinExistence type="predicted"/>
<feature type="transmembrane region" description="Helical" evidence="1">
    <location>
        <begin position="6"/>
        <end position="26"/>
    </location>
</feature>
<keyword evidence="1" id="KW-1133">Transmembrane helix</keyword>
<protein>
    <submittedName>
        <fullName evidence="2">Uncharacterized protein</fullName>
    </submittedName>
</protein>
<keyword evidence="1" id="KW-0472">Membrane</keyword>
<evidence type="ECO:0000313" key="2">
    <source>
        <dbReference type="EMBL" id="NWB85151.1"/>
    </source>
</evidence>
<comment type="caution">
    <text evidence="2">The sequence shown here is derived from an EMBL/GenBank/DDBJ whole genome shotgun (WGS) entry which is preliminary data.</text>
</comment>
<dbReference type="AlphaFoldDB" id="A0A7Y7WP95"/>
<sequence>MTLEQTSYSIIAGLILIALYLGRSLYYRKPAELIHAVIIITACQGVVAAIALGSLTYFSSAHELGILREQKDSILVGALALTWVSVISAYSSLMQPGHRAKSSGKP</sequence>
<organism evidence="2 3">
    <name type="scientific">Pseudomonas gingeri</name>
    <dbReference type="NCBI Taxonomy" id="117681"/>
    <lineage>
        <taxon>Bacteria</taxon>
        <taxon>Pseudomonadati</taxon>
        <taxon>Pseudomonadota</taxon>
        <taxon>Gammaproteobacteria</taxon>
        <taxon>Pseudomonadales</taxon>
        <taxon>Pseudomonadaceae</taxon>
        <taxon>Pseudomonas</taxon>
    </lineage>
</organism>
<dbReference type="Proteomes" id="UP000522864">
    <property type="component" value="Unassembled WGS sequence"/>
</dbReference>
<accession>A0A7Y7WP95</accession>
<feature type="transmembrane region" description="Helical" evidence="1">
    <location>
        <begin position="33"/>
        <end position="54"/>
    </location>
</feature>
<feature type="transmembrane region" description="Helical" evidence="1">
    <location>
        <begin position="74"/>
        <end position="93"/>
    </location>
</feature>
<dbReference type="RefSeq" id="WP_152738115.1">
    <property type="nucleotide sequence ID" value="NZ_JACAQA010000005.1"/>
</dbReference>
<reference evidence="2 3" key="1">
    <citation type="submission" date="2020-04" db="EMBL/GenBank/DDBJ databases">
        <title>Molecular characterization of pseudomonads from Agaricus bisporus reveal novel blotch 2 pathogens in Western Europe.</title>
        <authorList>
            <person name="Taparia T."/>
            <person name="Krijger M."/>
            <person name="Haynes E."/>
            <person name="Elpinstone J.G."/>
            <person name="Noble R."/>
            <person name="Van Der Wolf J."/>
        </authorList>
    </citation>
    <scope>NUCLEOTIDE SEQUENCE [LARGE SCALE GENOMIC DNA]</scope>
    <source>
        <strain evidence="2 3">G9001</strain>
    </source>
</reference>
<gene>
    <name evidence="2" type="ORF">HX830_09690</name>
</gene>
<keyword evidence="1" id="KW-0812">Transmembrane</keyword>
<dbReference type="EMBL" id="JACAQA010000005">
    <property type="protein sequence ID" value="NWB85151.1"/>
    <property type="molecule type" value="Genomic_DNA"/>
</dbReference>
<evidence type="ECO:0000256" key="1">
    <source>
        <dbReference type="SAM" id="Phobius"/>
    </source>
</evidence>
<name>A0A7Y7WP95_9PSED</name>